<proteinExistence type="predicted"/>
<organism evidence="1 2">
    <name type="scientific">Terrilactibacillus laevilacticus</name>
    <dbReference type="NCBI Taxonomy" id="1380157"/>
    <lineage>
        <taxon>Bacteria</taxon>
        <taxon>Bacillati</taxon>
        <taxon>Bacillota</taxon>
        <taxon>Bacilli</taxon>
        <taxon>Bacillales</taxon>
        <taxon>Bacillaceae</taxon>
        <taxon>Terrilactibacillus</taxon>
    </lineage>
</organism>
<dbReference type="Proteomes" id="UP001597458">
    <property type="component" value="Unassembled WGS sequence"/>
</dbReference>
<evidence type="ECO:0000313" key="2">
    <source>
        <dbReference type="Proteomes" id="UP001597458"/>
    </source>
</evidence>
<evidence type="ECO:0000313" key="1">
    <source>
        <dbReference type="EMBL" id="MFD2617744.1"/>
    </source>
</evidence>
<gene>
    <name evidence="1" type="ORF">ACFSTF_10545</name>
</gene>
<keyword evidence="2" id="KW-1185">Reference proteome</keyword>
<sequence length="44" mass="5080">MGSFFFIYKSFVGEIREFLLVRVQKGGKRKGLLAKYAGILPERE</sequence>
<protein>
    <submittedName>
        <fullName evidence="1">Uncharacterized protein</fullName>
    </submittedName>
</protein>
<name>A0ABW5PSR0_9BACI</name>
<comment type="caution">
    <text evidence="1">The sequence shown here is derived from an EMBL/GenBank/DDBJ whole genome shotgun (WGS) entry which is preliminary data.</text>
</comment>
<accession>A0ABW5PSR0</accession>
<reference evidence="2" key="1">
    <citation type="journal article" date="2019" name="Int. J. Syst. Evol. Microbiol.">
        <title>The Global Catalogue of Microorganisms (GCM) 10K type strain sequencing project: providing services to taxonomists for standard genome sequencing and annotation.</title>
        <authorList>
            <consortium name="The Broad Institute Genomics Platform"/>
            <consortium name="The Broad Institute Genome Sequencing Center for Infectious Disease"/>
            <person name="Wu L."/>
            <person name="Ma J."/>
        </authorList>
    </citation>
    <scope>NUCLEOTIDE SEQUENCE [LARGE SCALE GENOMIC DNA]</scope>
    <source>
        <strain evidence="2">TISTR 2241</strain>
    </source>
</reference>
<dbReference type="EMBL" id="JBHUMR010000014">
    <property type="protein sequence ID" value="MFD2617744.1"/>
    <property type="molecule type" value="Genomic_DNA"/>
</dbReference>